<dbReference type="GO" id="GO:0051301">
    <property type="term" value="P:cell division"/>
    <property type="evidence" value="ECO:0007669"/>
    <property type="project" value="UniProtKB-KW"/>
</dbReference>
<keyword evidence="1" id="KW-0472">Membrane</keyword>
<reference evidence="3 4" key="1">
    <citation type="journal article" date="2018" name="Environ. Microbiol.">
        <title>Novel energy conservation strategies and behaviour of Pelotomaculum schinkii driving syntrophic propionate catabolism.</title>
        <authorList>
            <person name="Hidalgo-Ahumada C.A.P."/>
            <person name="Nobu M.K."/>
            <person name="Narihiro T."/>
            <person name="Tamaki H."/>
            <person name="Liu W.T."/>
            <person name="Kamagata Y."/>
            <person name="Stams A.J.M."/>
            <person name="Imachi H."/>
            <person name="Sousa D.Z."/>
        </authorList>
    </citation>
    <scope>NUCLEOTIDE SEQUENCE [LARGE SCALE GENOMIC DNA]</scope>
    <source>
        <strain evidence="3 4">HH</strain>
    </source>
</reference>
<dbReference type="SUPFAM" id="SSF50156">
    <property type="entry name" value="PDZ domain-like"/>
    <property type="match status" value="1"/>
</dbReference>
<dbReference type="Gene3D" id="2.30.42.10">
    <property type="match status" value="1"/>
</dbReference>
<sequence length="417" mass="45076">MFPFLLIIPLILQAFLGAFMDPQFLSIFLVVMVLIAVQYRRMEKVRESFFGRGGGRIFPSTLAAAGFGLLGGLAGSIVMVVIGLTLSESGLIYLWPVAILLMLINMRFLCFSYAGGVLALSNLTLGFPDINVPQIIALVAVLHMVESFLILASGHLGAVPAYIKGHGGKVTGGFTLQKFWPIPIVVLAVVTGGTVENGINMPEWWPLLKTGVPGNPQDLIYALLPVVAGLGYGDIATARSPQEKSRLTALFLGAYSLTLLVLAVLAQHSETLALAAAVFSFLGHEAVIFAGRRIEIVKPPLYVPPEKGVRLLDVQPGGAAWQAGLRSGDVILALNGETVAGRDALFQRLKGTFYPVTVDYFSHTSKENLRATIRPPVQGLNWGLLPVPGEDEDQYVEMMTTGPLGRWLQQWWGKIRS</sequence>
<dbReference type="AlphaFoldDB" id="A0A4Y7R6G4"/>
<dbReference type="Pfam" id="PF17820">
    <property type="entry name" value="PDZ_6"/>
    <property type="match status" value="1"/>
</dbReference>
<feature type="transmembrane region" description="Helical" evidence="1">
    <location>
        <begin position="135"/>
        <end position="158"/>
    </location>
</feature>
<dbReference type="Proteomes" id="UP000298324">
    <property type="component" value="Unassembled WGS sequence"/>
</dbReference>
<feature type="transmembrane region" description="Helical" evidence="1">
    <location>
        <begin position="91"/>
        <end position="115"/>
    </location>
</feature>
<evidence type="ECO:0000256" key="1">
    <source>
        <dbReference type="SAM" id="Phobius"/>
    </source>
</evidence>
<feature type="transmembrane region" description="Helical" evidence="1">
    <location>
        <begin position="272"/>
        <end position="291"/>
    </location>
</feature>
<evidence type="ECO:0000313" key="3">
    <source>
        <dbReference type="EMBL" id="TEB04322.1"/>
    </source>
</evidence>
<proteinExistence type="predicted"/>
<organism evidence="3 4">
    <name type="scientific">Pelotomaculum schinkii</name>
    <dbReference type="NCBI Taxonomy" id="78350"/>
    <lineage>
        <taxon>Bacteria</taxon>
        <taxon>Bacillati</taxon>
        <taxon>Bacillota</taxon>
        <taxon>Clostridia</taxon>
        <taxon>Eubacteriales</taxon>
        <taxon>Desulfotomaculaceae</taxon>
        <taxon>Pelotomaculum</taxon>
    </lineage>
</organism>
<comment type="caution">
    <text evidence="3">The sequence shown here is derived from an EMBL/GenBank/DDBJ whole genome shotgun (WGS) entry which is preliminary data.</text>
</comment>
<name>A0A4Y7R6G4_9FIRM</name>
<accession>A0A4Y7R6G4</accession>
<dbReference type="EMBL" id="QFGA01000004">
    <property type="protein sequence ID" value="TEB04322.1"/>
    <property type="molecule type" value="Genomic_DNA"/>
</dbReference>
<dbReference type="InterPro" id="IPR041489">
    <property type="entry name" value="PDZ_6"/>
</dbReference>
<evidence type="ECO:0000259" key="2">
    <source>
        <dbReference type="PROSITE" id="PS50106"/>
    </source>
</evidence>
<feature type="transmembrane region" description="Helical" evidence="1">
    <location>
        <begin position="12"/>
        <end position="37"/>
    </location>
</feature>
<keyword evidence="1" id="KW-0812">Transmembrane</keyword>
<keyword evidence="3" id="KW-0132">Cell division</keyword>
<feature type="transmembrane region" description="Helical" evidence="1">
    <location>
        <begin position="57"/>
        <end position="84"/>
    </location>
</feature>
<evidence type="ECO:0000313" key="4">
    <source>
        <dbReference type="Proteomes" id="UP000298324"/>
    </source>
</evidence>
<dbReference type="InterPro" id="IPR036034">
    <property type="entry name" value="PDZ_sf"/>
</dbReference>
<protein>
    <submittedName>
        <fullName evidence="3">Cell division topological determinant MinJ</fullName>
    </submittedName>
</protein>
<keyword evidence="1" id="KW-1133">Transmembrane helix</keyword>
<feature type="transmembrane region" description="Helical" evidence="1">
    <location>
        <begin position="247"/>
        <end position="266"/>
    </location>
</feature>
<feature type="domain" description="PDZ" evidence="2">
    <location>
        <begin position="306"/>
        <end position="341"/>
    </location>
</feature>
<dbReference type="InterPro" id="IPR001478">
    <property type="entry name" value="PDZ"/>
</dbReference>
<dbReference type="PROSITE" id="PS50106">
    <property type="entry name" value="PDZ"/>
    <property type="match status" value="1"/>
</dbReference>
<keyword evidence="3" id="KW-0131">Cell cycle</keyword>
<keyword evidence="4" id="KW-1185">Reference proteome</keyword>
<dbReference type="SMART" id="SM00228">
    <property type="entry name" value="PDZ"/>
    <property type="match status" value="1"/>
</dbReference>
<feature type="transmembrane region" description="Helical" evidence="1">
    <location>
        <begin position="179"/>
        <end position="199"/>
    </location>
</feature>
<gene>
    <name evidence="3" type="primary">minJ</name>
    <name evidence="3" type="ORF">Psch_04048</name>
</gene>